<reference evidence="10" key="1">
    <citation type="journal article" date="2023" name="Plant J.">
        <title>The genome of the king protea, Protea cynaroides.</title>
        <authorList>
            <person name="Chang J."/>
            <person name="Duong T.A."/>
            <person name="Schoeman C."/>
            <person name="Ma X."/>
            <person name="Roodt D."/>
            <person name="Barker N."/>
            <person name="Li Z."/>
            <person name="Van de Peer Y."/>
            <person name="Mizrachi E."/>
        </authorList>
    </citation>
    <scope>NUCLEOTIDE SEQUENCE</scope>
    <source>
        <tissue evidence="10">Young leaves</tissue>
    </source>
</reference>
<dbReference type="InterPro" id="IPR001932">
    <property type="entry name" value="PPM-type_phosphatase-like_dom"/>
</dbReference>
<proteinExistence type="inferred from homology"/>
<accession>A0A9Q0KMY3</accession>
<keyword evidence="11" id="KW-1185">Reference proteome</keyword>
<keyword evidence="6" id="KW-0460">Magnesium</keyword>
<feature type="domain" description="PPM-type phosphatase" evidence="9">
    <location>
        <begin position="221"/>
        <end position="579"/>
    </location>
</feature>
<dbReference type="InterPro" id="IPR036457">
    <property type="entry name" value="PPM-type-like_dom_sf"/>
</dbReference>
<dbReference type="OrthoDB" id="420076at2759"/>
<evidence type="ECO:0000256" key="5">
    <source>
        <dbReference type="ARBA" id="ARBA00022801"/>
    </source>
</evidence>
<dbReference type="SUPFAM" id="SSF81606">
    <property type="entry name" value="PP2C-like"/>
    <property type="match status" value="1"/>
</dbReference>
<sequence>MGQPQQTLHRREVIRPPHNASLVRIGLFSFIRDSLSLPGVFVWVSARACCFGSLACNQFLVSVLPFSNPLMMRGSEEFPDPSGELSVSFGYQCSTIFRTPIIPNELEYLMGIQIEDSNVRMRSSSFSCLSGAALSANATLANTNICNGLIGEEILPGLDSPKSFRRMASSPTLSRLDLVSSSSQSSMSTLGRSLSTENDIENVGNLWKPMSAPTRIESSSFLNAMDVQMAGGAAGEDRVQAVCSEENGWLFCGVYDGFNGRDAADFLAGTLYENIRFYLHLLEWRTTKERCSSKISLAEDIRSEFSATNEHDASASEREGMVLPHSSHVEFPSESFSLGVVDCLSRSLAQAESNFMYMVEQEMEERPDLVSVGSCVLVVLLHEKNLYILNLGDSRAVLATNDVQEDGLVKAIQLTETHTVDNEFECKKVLADHPDDPSPIVGGRVKGKLKLTRAFGVGYLKKIKMNDALMGILRVHNLCSPPYVYTHPFTKIHRVSDNDQFVVLGSDGLFDFFSNDEVVQLVHLFIHDTPSGDPAKHLVEQLVLRAAGDAGFSTEELLKIPAGRRRKYHDDVTVIVILLGNRQRTSTATTSL</sequence>
<protein>
    <recommendedName>
        <fullName evidence="3">protein-serine/threonine phosphatase</fullName>
        <ecNumber evidence="3">3.1.3.16</ecNumber>
    </recommendedName>
</protein>
<keyword evidence="8" id="KW-0464">Manganese</keyword>
<name>A0A9Q0KMY3_9MAGN</name>
<evidence type="ECO:0000256" key="1">
    <source>
        <dbReference type="ARBA" id="ARBA00001936"/>
    </source>
</evidence>
<dbReference type="SMART" id="SM00332">
    <property type="entry name" value="PP2Cc"/>
    <property type="match status" value="1"/>
</dbReference>
<dbReference type="PANTHER" id="PTHR13832">
    <property type="entry name" value="PROTEIN PHOSPHATASE 2C"/>
    <property type="match status" value="1"/>
</dbReference>
<dbReference type="PROSITE" id="PS51746">
    <property type="entry name" value="PPM_2"/>
    <property type="match status" value="1"/>
</dbReference>
<evidence type="ECO:0000256" key="7">
    <source>
        <dbReference type="ARBA" id="ARBA00022912"/>
    </source>
</evidence>
<evidence type="ECO:0000256" key="4">
    <source>
        <dbReference type="ARBA" id="ARBA00022723"/>
    </source>
</evidence>
<evidence type="ECO:0000256" key="8">
    <source>
        <dbReference type="ARBA" id="ARBA00023211"/>
    </source>
</evidence>
<dbReference type="EC" id="3.1.3.16" evidence="3"/>
<dbReference type="AlphaFoldDB" id="A0A9Q0KMY3"/>
<dbReference type="Pfam" id="PF00481">
    <property type="entry name" value="PP2C"/>
    <property type="match status" value="1"/>
</dbReference>
<dbReference type="Gene3D" id="3.60.40.10">
    <property type="entry name" value="PPM-type phosphatase domain"/>
    <property type="match status" value="1"/>
</dbReference>
<dbReference type="Proteomes" id="UP001141806">
    <property type="component" value="Unassembled WGS sequence"/>
</dbReference>
<keyword evidence="7" id="KW-0904">Protein phosphatase</keyword>
<keyword evidence="5" id="KW-0378">Hydrolase</keyword>
<dbReference type="PANTHER" id="PTHR13832:SF803">
    <property type="entry name" value="PROTEIN PHOSPHATASE 1G"/>
    <property type="match status" value="1"/>
</dbReference>
<evidence type="ECO:0000259" key="9">
    <source>
        <dbReference type="PROSITE" id="PS51746"/>
    </source>
</evidence>
<evidence type="ECO:0000256" key="2">
    <source>
        <dbReference type="ARBA" id="ARBA00006702"/>
    </source>
</evidence>
<organism evidence="10 11">
    <name type="scientific">Protea cynaroides</name>
    <dbReference type="NCBI Taxonomy" id="273540"/>
    <lineage>
        <taxon>Eukaryota</taxon>
        <taxon>Viridiplantae</taxon>
        <taxon>Streptophyta</taxon>
        <taxon>Embryophyta</taxon>
        <taxon>Tracheophyta</taxon>
        <taxon>Spermatophyta</taxon>
        <taxon>Magnoliopsida</taxon>
        <taxon>Proteales</taxon>
        <taxon>Proteaceae</taxon>
        <taxon>Protea</taxon>
    </lineage>
</organism>
<evidence type="ECO:0000313" key="10">
    <source>
        <dbReference type="EMBL" id="KAJ4973460.1"/>
    </source>
</evidence>
<comment type="caution">
    <text evidence="10">The sequence shown here is derived from an EMBL/GenBank/DDBJ whole genome shotgun (WGS) entry which is preliminary data.</text>
</comment>
<keyword evidence="4" id="KW-0479">Metal-binding</keyword>
<dbReference type="GO" id="GO:0004722">
    <property type="term" value="F:protein serine/threonine phosphatase activity"/>
    <property type="evidence" value="ECO:0007669"/>
    <property type="project" value="UniProtKB-EC"/>
</dbReference>
<evidence type="ECO:0000313" key="11">
    <source>
        <dbReference type="Proteomes" id="UP001141806"/>
    </source>
</evidence>
<dbReference type="GO" id="GO:0046872">
    <property type="term" value="F:metal ion binding"/>
    <property type="evidence" value="ECO:0007669"/>
    <property type="project" value="UniProtKB-KW"/>
</dbReference>
<dbReference type="CDD" id="cd00143">
    <property type="entry name" value="PP2Cc"/>
    <property type="match status" value="1"/>
</dbReference>
<dbReference type="EMBL" id="JAMYWD010000004">
    <property type="protein sequence ID" value="KAJ4973460.1"/>
    <property type="molecule type" value="Genomic_DNA"/>
</dbReference>
<dbReference type="InterPro" id="IPR015655">
    <property type="entry name" value="PP2C"/>
</dbReference>
<gene>
    <name evidence="10" type="ORF">NE237_006634</name>
</gene>
<evidence type="ECO:0000256" key="3">
    <source>
        <dbReference type="ARBA" id="ARBA00013081"/>
    </source>
</evidence>
<evidence type="ECO:0000256" key="6">
    <source>
        <dbReference type="ARBA" id="ARBA00022842"/>
    </source>
</evidence>
<comment type="cofactor">
    <cofactor evidence="1">
        <name>Mn(2+)</name>
        <dbReference type="ChEBI" id="CHEBI:29035"/>
    </cofactor>
</comment>
<comment type="similarity">
    <text evidence="2">Belongs to the PP2C family.</text>
</comment>